<dbReference type="InterPro" id="IPR000834">
    <property type="entry name" value="Peptidase_M14"/>
</dbReference>
<dbReference type="SUPFAM" id="SSF53187">
    <property type="entry name" value="Zn-dependent exopeptidases"/>
    <property type="match status" value="1"/>
</dbReference>
<feature type="active site" description="Proton donor/acceptor" evidence="3">
    <location>
        <position position="35"/>
    </location>
</feature>
<organism evidence="5 6">
    <name type="scientific">Daubentonia madagascariensis</name>
    <name type="common">Aye-aye</name>
    <name type="synonym">Sciurus madagascariensis</name>
    <dbReference type="NCBI Taxonomy" id="31869"/>
    <lineage>
        <taxon>Eukaryota</taxon>
        <taxon>Metazoa</taxon>
        <taxon>Chordata</taxon>
        <taxon>Craniata</taxon>
        <taxon>Vertebrata</taxon>
        <taxon>Euteleostomi</taxon>
        <taxon>Mammalia</taxon>
        <taxon>Eutheria</taxon>
        <taxon>Euarchontoglires</taxon>
        <taxon>Primates</taxon>
        <taxon>Strepsirrhini</taxon>
        <taxon>Chiromyiformes</taxon>
        <taxon>Daubentoniidae</taxon>
        <taxon>Daubentonia</taxon>
    </lineage>
</organism>
<protein>
    <submittedName>
        <fullName evidence="5">Cytosolic carboxypeptidase 3 isoform g</fullName>
    </submittedName>
</protein>
<keyword evidence="5" id="KW-0378">Hydrolase</keyword>
<dbReference type="AlphaFoldDB" id="A0ABD2EFR4"/>
<name>A0ABD2EFR4_DAUMA</name>
<evidence type="ECO:0000256" key="1">
    <source>
        <dbReference type="ARBA" id="ARBA00001947"/>
    </source>
</evidence>
<keyword evidence="6" id="KW-1185">Reference proteome</keyword>
<dbReference type="PROSITE" id="PS52035">
    <property type="entry name" value="PEPTIDASE_M14"/>
    <property type="match status" value="1"/>
</dbReference>
<dbReference type="Proteomes" id="UP001610411">
    <property type="component" value="Unassembled WGS sequence"/>
</dbReference>
<dbReference type="PANTHER" id="PTHR12756">
    <property type="entry name" value="CYTOSOLIC CARBOXYPEPTIDASE"/>
    <property type="match status" value="1"/>
</dbReference>
<gene>
    <name evidence="5" type="ORF">WCI35_015850</name>
</gene>
<evidence type="ECO:0000313" key="5">
    <source>
        <dbReference type="EMBL" id="KAL2777716.1"/>
    </source>
</evidence>
<dbReference type="Gene3D" id="3.40.630.10">
    <property type="entry name" value="Zn peptidases"/>
    <property type="match status" value="1"/>
</dbReference>
<evidence type="ECO:0000313" key="6">
    <source>
        <dbReference type="Proteomes" id="UP001610411"/>
    </source>
</evidence>
<evidence type="ECO:0000256" key="3">
    <source>
        <dbReference type="PROSITE-ProRule" id="PRU01379"/>
    </source>
</evidence>
<comment type="caution">
    <text evidence="5">The sequence shown here is derived from an EMBL/GenBank/DDBJ whole genome shotgun (WGS) entry which is preliminary data.</text>
</comment>
<comment type="similarity">
    <text evidence="2 3">Belongs to the peptidase M14 family.</text>
</comment>
<sequence>TFSFSACKFNIQKSKEGTGRVVMWKMGIRNSFTMEATFCGSTLGNKRGTHFNTKDLGSMGYHFCDSLLDYCDPDHTKTKASYLPKYKEIQHILDTTQKSPFYNPKESYAKLSRMVPVY</sequence>
<dbReference type="EMBL" id="JBFSEQ010000005">
    <property type="protein sequence ID" value="KAL2777716.1"/>
    <property type="molecule type" value="Genomic_DNA"/>
</dbReference>
<dbReference type="InterPro" id="IPR050821">
    <property type="entry name" value="Cytosolic_carboxypeptidase"/>
</dbReference>
<feature type="non-terminal residue" evidence="5">
    <location>
        <position position="118"/>
    </location>
</feature>
<proteinExistence type="inferred from homology"/>
<keyword evidence="5" id="KW-0645">Protease</keyword>
<evidence type="ECO:0000259" key="4">
    <source>
        <dbReference type="PROSITE" id="PS52035"/>
    </source>
</evidence>
<keyword evidence="5" id="KW-0121">Carboxypeptidase</keyword>
<reference evidence="5 6" key="1">
    <citation type="journal article" date="2024" name="G3 (Bethesda)">
        <title>A hybrid genome assembly of the endangered aye-aye (Daubentonia madagascariensis).</title>
        <authorList>
            <person name="Versoza C.J."/>
            <person name="Pfeifer S.P."/>
        </authorList>
    </citation>
    <scope>NUCLEOTIDE SEQUENCE [LARGE SCALE GENOMIC DNA]</scope>
    <source>
        <strain evidence="5">6821</strain>
    </source>
</reference>
<evidence type="ECO:0000256" key="2">
    <source>
        <dbReference type="ARBA" id="ARBA00005988"/>
    </source>
</evidence>
<feature type="non-terminal residue" evidence="5">
    <location>
        <position position="1"/>
    </location>
</feature>
<dbReference type="GO" id="GO:0004180">
    <property type="term" value="F:carboxypeptidase activity"/>
    <property type="evidence" value="ECO:0007669"/>
    <property type="project" value="UniProtKB-KW"/>
</dbReference>
<dbReference type="PANTHER" id="PTHR12756:SF23">
    <property type="entry name" value="CYTOSOLIC CARBOXYPEPTIDASE 3"/>
    <property type="match status" value="1"/>
</dbReference>
<feature type="domain" description="Peptidase M14" evidence="4">
    <location>
        <begin position="1"/>
        <end position="71"/>
    </location>
</feature>
<accession>A0ABD2EFR4</accession>
<comment type="cofactor">
    <cofactor evidence="1">
        <name>Zn(2+)</name>
        <dbReference type="ChEBI" id="CHEBI:29105"/>
    </cofactor>
</comment>